<dbReference type="Proteomes" id="UP001056707">
    <property type="component" value="Chromosome"/>
</dbReference>
<proteinExistence type="predicted"/>
<dbReference type="InterPro" id="IPR010861">
    <property type="entry name" value="DUF1492"/>
</dbReference>
<gene>
    <name evidence="1" type="ORF">M3M35_00160</name>
</gene>
<evidence type="ECO:0000313" key="1">
    <source>
        <dbReference type="EMBL" id="USS85124.1"/>
    </source>
</evidence>
<protein>
    <submittedName>
        <fullName evidence="1">DUF1492 domain-containing protein</fullName>
    </submittedName>
</protein>
<dbReference type="EMBL" id="CP097116">
    <property type="protein sequence ID" value="USS85124.1"/>
    <property type="molecule type" value="Genomic_DNA"/>
</dbReference>
<dbReference type="NCBIfam" id="TIGR01637">
    <property type="entry name" value="phage_arpU"/>
    <property type="match status" value="1"/>
</dbReference>
<sequence length="139" mass="15933">MDLSFLDDEIDERATRNKVRRFFKKQVPRLVRLSGLDLASLKSPELSSMPTSKPVGNANEDRIVRTLEAQRLITAVVKAMQVCGEPSYTILFGVYVQGRQNWQVAQQLGYSTTRFYQLKNQAFLNFVDAFVEADLHVYK</sequence>
<organism evidence="1 2">
    <name type="scientific">Fructilactobacillus myrtifloralis</name>
    <dbReference type="NCBI Taxonomy" id="2940301"/>
    <lineage>
        <taxon>Bacteria</taxon>
        <taxon>Bacillati</taxon>
        <taxon>Bacillota</taxon>
        <taxon>Bacilli</taxon>
        <taxon>Lactobacillales</taxon>
        <taxon>Lactobacillaceae</taxon>
        <taxon>Fructilactobacillus</taxon>
    </lineage>
</organism>
<accession>A0ABY5BN74</accession>
<evidence type="ECO:0000313" key="2">
    <source>
        <dbReference type="Proteomes" id="UP001056707"/>
    </source>
</evidence>
<dbReference type="InterPro" id="IPR006524">
    <property type="entry name" value="ArpU-like"/>
</dbReference>
<dbReference type="RefSeq" id="WP_252750019.1">
    <property type="nucleotide sequence ID" value="NZ_CP097116.1"/>
</dbReference>
<dbReference type="Pfam" id="PF07374">
    <property type="entry name" value="DUF1492"/>
    <property type="match status" value="1"/>
</dbReference>
<keyword evidence="2" id="KW-1185">Reference proteome</keyword>
<name>A0ABY5BN74_9LACO</name>
<reference evidence="1" key="1">
    <citation type="submission" date="2022-05" db="EMBL/GenBank/DDBJ databases">
        <authorList>
            <person name="Oliphant S.A."/>
            <person name="Watson-Haigh N.S."/>
            <person name="Sumby K.M."/>
            <person name="Gardner J.M."/>
            <person name="Jiranek V."/>
        </authorList>
    </citation>
    <scope>NUCLEOTIDE SEQUENCE</scope>
    <source>
        <strain evidence="1">KI16_H9</strain>
    </source>
</reference>